<evidence type="ECO:0000313" key="3">
    <source>
        <dbReference type="EMBL" id="MCX5615131.1"/>
    </source>
</evidence>
<dbReference type="RefSeq" id="WP_266106984.1">
    <property type="nucleotide sequence ID" value="NZ_JANIDW010000003.1"/>
</dbReference>
<organism evidence="3 4">
    <name type="scientific">Bombella saccharophila</name>
    <dbReference type="NCBI Taxonomy" id="2967338"/>
    <lineage>
        <taxon>Bacteria</taxon>
        <taxon>Pseudomonadati</taxon>
        <taxon>Pseudomonadota</taxon>
        <taxon>Alphaproteobacteria</taxon>
        <taxon>Acetobacterales</taxon>
        <taxon>Acetobacteraceae</taxon>
        <taxon>Bombella</taxon>
    </lineage>
</organism>
<keyword evidence="2" id="KW-0472">Membrane</keyword>
<keyword evidence="2" id="KW-1133">Transmembrane helix</keyword>
<sequence length="406" mass="45015">MSISPSLYSYFKVIGRKWPPYRVIRFLCGAIVLGLAASWGLYHHTQAVLTRQLDQLAVQSLPSDGPDPTLNIRLSRAKGWPFGAWRELSGVSFHTHLNGADVVGATPTLILGGNWLDWARTITTQTKLPLRMPQSTILRLVRNGNSLTLRLNKTRLLISKSMMPCPALTARCHNHTMPLYRAYFHIAQLEIAASHLPYTVTLSRPTGSIRFAPQSLVRPDPALQDRALLSASITAEHLSYPDTMLKEFDITHLRTQFALLPNLYSAASHASSPTAQPNLLLRLRLHELSATFRPLAASEQNTPPPHLSLGGTLYVPSFSGVISVSLTNWQSPLHLLMQSQWFQQNVPMSLRSLCNNLMISPRMETLATRPLTVSIPLDHGVPPGLSSSSTRLHSLAEHLRKLDPTP</sequence>
<feature type="transmembrane region" description="Helical" evidence="2">
    <location>
        <begin position="21"/>
        <end position="42"/>
    </location>
</feature>
<proteinExistence type="predicted"/>
<reference evidence="3 4" key="1">
    <citation type="submission" date="2022-07" db="EMBL/GenBank/DDBJ databases">
        <title>Bombella genomes.</title>
        <authorList>
            <person name="Harer L."/>
            <person name="Styblova S."/>
            <person name="Ehrmann M."/>
        </authorList>
    </citation>
    <scope>NUCLEOTIDE SEQUENCE [LARGE SCALE GENOMIC DNA]</scope>
    <source>
        <strain evidence="3 4">TMW 2.2558</strain>
    </source>
</reference>
<keyword evidence="2" id="KW-0812">Transmembrane</keyword>
<gene>
    <name evidence="3" type="ORF">NQF64_07725</name>
</gene>
<feature type="compositionally biased region" description="Basic and acidic residues" evidence="1">
    <location>
        <begin position="394"/>
        <end position="406"/>
    </location>
</feature>
<evidence type="ECO:0000313" key="4">
    <source>
        <dbReference type="Proteomes" id="UP001165648"/>
    </source>
</evidence>
<name>A0ABT3WDY6_9PROT</name>
<dbReference type="Proteomes" id="UP001165648">
    <property type="component" value="Unassembled WGS sequence"/>
</dbReference>
<evidence type="ECO:0008006" key="5">
    <source>
        <dbReference type="Google" id="ProtNLM"/>
    </source>
</evidence>
<protein>
    <recommendedName>
        <fullName evidence="5">AsmA-like C-terminal domain-containing protein</fullName>
    </recommendedName>
</protein>
<dbReference type="EMBL" id="JANIDW010000003">
    <property type="protein sequence ID" value="MCX5615131.1"/>
    <property type="molecule type" value="Genomic_DNA"/>
</dbReference>
<evidence type="ECO:0000256" key="2">
    <source>
        <dbReference type="SAM" id="Phobius"/>
    </source>
</evidence>
<accession>A0ABT3WDY6</accession>
<feature type="region of interest" description="Disordered" evidence="1">
    <location>
        <begin position="384"/>
        <end position="406"/>
    </location>
</feature>
<keyword evidence="4" id="KW-1185">Reference proteome</keyword>
<comment type="caution">
    <text evidence="3">The sequence shown here is derived from an EMBL/GenBank/DDBJ whole genome shotgun (WGS) entry which is preliminary data.</text>
</comment>
<evidence type="ECO:0000256" key="1">
    <source>
        <dbReference type="SAM" id="MobiDB-lite"/>
    </source>
</evidence>